<protein>
    <recommendedName>
        <fullName evidence="6">Antimicrobial protein</fullName>
    </recommendedName>
</protein>
<dbReference type="EMBL" id="NITY01000001">
    <property type="protein sequence ID" value="PHM46383.1"/>
    <property type="molecule type" value="Genomic_DNA"/>
</dbReference>
<gene>
    <name evidence="3" type="ORF">SAMN05421680_11098</name>
    <name evidence="2" type="ORF">Xmau_00794</name>
</gene>
<sequence>MLKKLFVGGALAAALILTGGMANASVNKDFNYNDCYSSGRTHTGPNGTVFQLYEVRSNYIFESDFVDGNVHYYLQGVKPVAAHCGKGYVAYYEGKKV</sequence>
<evidence type="ECO:0000313" key="3">
    <source>
        <dbReference type="EMBL" id="SFJ50883.1"/>
    </source>
</evidence>
<dbReference type="AlphaFoldDB" id="A0A1I3RWB2"/>
<reference evidence="3" key="2">
    <citation type="submission" date="2016-10" db="EMBL/GenBank/DDBJ databases">
        <authorList>
            <person name="de Groot N.N."/>
        </authorList>
    </citation>
    <scope>NUCLEOTIDE SEQUENCE [LARGE SCALE GENOMIC DNA]</scope>
    <source>
        <strain evidence="3">DSM 17908</strain>
    </source>
</reference>
<accession>A0A1I3RWB2</accession>
<proteinExistence type="predicted"/>
<evidence type="ECO:0000313" key="5">
    <source>
        <dbReference type="Proteomes" id="UP000224607"/>
    </source>
</evidence>
<evidence type="ECO:0000313" key="2">
    <source>
        <dbReference type="EMBL" id="PHM46383.1"/>
    </source>
</evidence>
<feature type="signal peptide" evidence="1">
    <location>
        <begin position="1"/>
        <end position="24"/>
    </location>
</feature>
<dbReference type="OrthoDB" id="9922654at2"/>
<dbReference type="Proteomes" id="UP000224607">
    <property type="component" value="Unassembled WGS sequence"/>
</dbReference>
<keyword evidence="5" id="KW-1185">Reference proteome</keyword>
<dbReference type="Proteomes" id="UP000198919">
    <property type="component" value="Unassembled WGS sequence"/>
</dbReference>
<keyword evidence="1" id="KW-0732">Signal</keyword>
<name>A0A1I3RWB2_9GAMM</name>
<feature type="chain" id="PRO_5011504462" description="Antimicrobial protein" evidence="1">
    <location>
        <begin position="25"/>
        <end position="97"/>
    </location>
</feature>
<evidence type="ECO:0008006" key="6">
    <source>
        <dbReference type="Google" id="ProtNLM"/>
    </source>
</evidence>
<dbReference type="EMBL" id="FORG01000010">
    <property type="protein sequence ID" value="SFJ50883.1"/>
    <property type="molecule type" value="Genomic_DNA"/>
</dbReference>
<evidence type="ECO:0000256" key="1">
    <source>
        <dbReference type="SAM" id="SignalP"/>
    </source>
</evidence>
<organism evidence="3 4">
    <name type="scientific">Xenorhabdus mauleonii</name>
    <dbReference type="NCBI Taxonomy" id="351675"/>
    <lineage>
        <taxon>Bacteria</taxon>
        <taxon>Pseudomonadati</taxon>
        <taxon>Pseudomonadota</taxon>
        <taxon>Gammaproteobacteria</taxon>
        <taxon>Enterobacterales</taxon>
        <taxon>Morganellaceae</taxon>
        <taxon>Xenorhabdus</taxon>
    </lineage>
</organism>
<reference evidence="4" key="1">
    <citation type="submission" date="2016-10" db="EMBL/GenBank/DDBJ databases">
        <authorList>
            <person name="Varghese N."/>
            <person name="Submissions S."/>
        </authorList>
    </citation>
    <scope>NUCLEOTIDE SEQUENCE [LARGE SCALE GENOMIC DNA]</scope>
    <source>
        <strain evidence="4">DSM 17908</strain>
    </source>
</reference>
<reference evidence="2 5" key="3">
    <citation type="journal article" date="2017" name="Nat. Microbiol.">
        <title>Natural product diversity associated with the nematode symbionts Photorhabdus and Xenorhabdus.</title>
        <authorList>
            <person name="Tobias N.J."/>
            <person name="Wolff H."/>
            <person name="Djahanschiri B."/>
            <person name="Grundmann F."/>
            <person name="Kronenwerth M."/>
            <person name="Shi Y.M."/>
            <person name="Simonyi S."/>
            <person name="Grun P."/>
            <person name="Shapiro-Ilan D."/>
            <person name="Pidot S.J."/>
            <person name="Stinear T.P."/>
            <person name="Ebersberger I."/>
            <person name="Bode H.B."/>
        </authorList>
    </citation>
    <scope>NUCLEOTIDE SEQUENCE [LARGE SCALE GENOMIC DNA]</scope>
    <source>
        <strain evidence="2 5">DSM 17908</strain>
    </source>
</reference>
<dbReference type="RefSeq" id="WP_092511070.1">
    <property type="nucleotide sequence ID" value="NZ_CAWNQB010000001.1"/>
</dbReference>
<evidence type="ECO:0000313" key="4">
    <source>
        <dbReference type="Proteomes" id="UP000198919"/>
    </source>
</evidence>